<dbReference type="InterPro" id="IPR038765">
    <property type="entry name" value="Papain-like_cys_pep_sf"/>
</dbReference>
<evidence type="ECO:0000313" key="1">
    <source>
        <dbReference type="EMBL" id="VFQ90062.1"/>
    </source>
</evidence>
<dbReference type="AlphaFoldDB" id="A0A484MMJ6"/>
<dbReference type="Gene3D" id="3.40.395.10">
    <property type="entry name" value="Adenoviral Proteinase, Chain A"/>
    <property type="match status" value="1"/>
</dbReference>
<accession>A0A484MMJ6</accession>
<dbReference type="SUPFAM" id="SSF54001">
    <property type="entry name" value="Cysteine proteinases"/>
    <property type="match status" value="1"/>
</dbReference>
<organism evidence="1 2">
    <name type="scientific">Cuscuta campestris</name>
    <dbReference type="NCBI Taxonomy" id="132261"/>
    <lineage>
        <taxon>Eukaryota</taxon>
        <taxon>Viridiplantae</taxon>
        <taxon>Streptophyta</taxon>
        <taxon>Embryophyta</taxon>
        <taxon>Tracheophyta</taxon>
        <taxon>Spermatophyta</taxon>
        <taxon>Magnoliopsida</taxon>
        <taxon>eudicotyledons</taxon>
        <taxon>Gunneridae</taxon>
        <taxon>Pentapetalae</taxon>
        <taxon>asterids</taxon>
        <taxon>lamiids</taxon>
        <taxon>Solanales</taxon>
        <taxon>Convolvulaceae</taxon>
        <taxon>Cuscuteae</taxon>
        <taxon>Cuscuta</taxon>
        <taxon>Cuscuta subgen. Grammica</taxon>
        <taxon>Cuscuta sect. Cleistogrammica</taxon>
    </lineage>
</organism>
<dbReference type="EMBL" id="OOIL02003946">
    <property type="protein sequence ID" value="VFQ90062.1"/>
    <property type="molecule type" value="Genomic_DNA"/>
</dbReference>
<dbReference type="OrthoDB" id="1654389at2759"/>
<keyword evidence="2" id="KW-1185">Reference proteome</keyword>
<reference evidence="1 2" key="1">
    <citation type="submission" date="2018-04" db="EMBL/GenBank/DDBJ databases">
        <authorList>
            <person name="Vogel A."/>
        </authorList>
    </citation>
    <scope>NUCLEOTIDE SEQUENCE [LARGE SCALE GENOMIC DNA]</scope>
</reference>
<name>A0A484MMJ6_9ASTE</name>
<sequence length="577" mass="66304">MDEVLKEHLEDVCGLVSKSCEEGNFEEGMEIILDSGLNPLEYDMLFDLKLECLKGLGDDNSVEECVTQRTEAERFQDAVALVAGYKHNMIPELLEIIIAGTEERSPKTSVFDNGFFAYTEVGDEMKPEPILTTEIPLQFNHIIGESLGNKLYKGIVTCHSWTRNMSFISATSSQIYEIDMLKNIGCENEFMVYVSHSVYDEVLLSLLVVEPLVPLRHFFRLQLDLFRSRGSKETTKGDWWKSIAATFTQIFGSEVPYIWLYNHPFFWSSQERVDFIKDLKEFMKEDIVDEKNLNYHLEACYSPCEPEIHWSRKIDLRVFEEIFHRPKVDHLVKKYDATLPMDMVRYMTACYSHINDYTYTYGGTREVPRIVEDIGAKVFQSIYPEASSIHPPRSSPMSKNIDWDKVPDRSSLSPCLRALLTCARNLNNGLIEIPVQKKVMNIPHSLRFGQEEMIELLKKGELKAIHIKAYIRLLYDEYEGVRDAFGFMFPSMISLDASEFQAHSNYIVCALDGSKNKVLFAPYNVGRHWILCLIDPKKGVVHYLNPSRAEPPEDLKNVVEASYFADASDHYDQAALS</sequence>
<dbReference type="Proteomes" id="UP000595140">
    <property type="component" value="Unassembled WGS sequence"/>
</dbReference>
<evidence type="ECO:0008006" key="3">
    <source>
        <dbReference type="Google" id="ProtNLM"/>
    </source>
</evidence>
<proteinExistence type="predicted"/>
<evidence type="ECO:0000313" key="2">
    <source>
        <dbReference type="Proteomes" id="UP000595140"/>
    </source>
</evidence>
<gene>
    <name evidence="1" type="ORF">CCAM_LOCUS31838</name>
</gene>
<protein>
    <recommendedName>
        <fullName evidence="3">Ubiquitin-like protease family profile domain-containing protein</fullName>
    </recommendedName>
</protein>